<evidence type="ECO:0000256" key="6">
    <source>
        <dbReference type="ARBA" id="ARBA00023136"/>
    </source>
</evidence>
<evidence type="ECO:0000256" key="3">
    <source>
        <dbReference type="ARBA" id="ARBA00022792"/>
    </source>
</evidence>
<comment type="similarity">
    <text evidence="7">Belongs to the peptidase S26 family. IMP1 subfamily.</text>
</comment>
<dbReference type="AlphaFoldDB" id="A0A1E3PKE0"/>
<evidence type="ECO:0000313" key="11">
    <source>
        <dbReference type="Proteomes" id="UP000095009"/>
    </source>
</evidence>
<dbReference type="Pfam" id="PF10502">
    <property type="entry name" value="Peptidase_S26"/>
    <property type="match status" value="2"/>
</dbReference>
<keyword evidence="11" id="KW-1185">Reference proteome</keyword>
<dbReference type="CDD" id="cd06530">
    <property type="entry name" value="S26_SPase_I"/>
    <property type="match status" value="1"/>
</dbReference>
<dbReference type="GO" id="GO:0042720">
    <property type="term" value="C:mitochondrial inner membrane peptidase complex"/>
    <property type="evidence" value="ECO:0007669"/>
    <property type="project" value="TreeGrafter"/>
</dbReference>
<protein>
    <submittedName>
        <fullName evidence="10">LexA/Signal peptidase</fullName>
    </submittedName>
</protein>
<proteinExistence type="inferred from homology"/>
<dbReference type="PROSITE" id="PS00501">
    <property type="entry name" value="SPASE_I_1"/>
    <property type="match status" value="1"/>
</dbReference>
<keyword evidence="6" id="KW-0472">Membrane</keyword>
<name>A0A1E3PKE0_9ASCO</name>
<keyword evidence="5" id="KW-0496">Mitochondrion</keyword>
<dbReference type="PANTHER" id="PTHR12383:SF16">
    <property type="entry name" value="MITOCHONDRIAL INNER MEMBRANE PROTEASE SUBUNIT 1"/>
    <property type="match status" value="1"/>
</dbReference>
<evidence type="ECO:0000256" key="2">
    <source>
        <dbReference type="ARBA" id="ARBA00022670"/>
    </source>
</evidence>
<keyword evidence="4" id="KW-0378">Hydrolase</keyword>
<dbReference type="GO" id="GO:0006627">
    <property type="term" value="P:protein processing involved in protein targeting to mitochondrion"/>
    <property type="evidence" value="ECO:0007669"/>
    <property type="project" value="TreeGrafter"/>
</dbReference>
<evidence type="ECO:0000256" key="8">
    <source>
        <dbReference type="PIRSR" id="PIRSR600223-1"/>
    </source>
</evidence>
<keyword evidence="3" id="KW-0999">Mitochondrion inner membrane</keyword>
<evidence type="ECO:0000313" key="10">
    <source>
        <dbReference type="EMBL" id="ODQ65893.1"/>
    </source>
</evidence>
<evidence type="ECO:0000256" key="4">
    <source>
        <dbReference type="ARBA" id="ARBA00022801"/>
    </source>
</evidence>
<comment type="subcellular location">
    <subcellularLocation>
        <location evidence="1">Mitochondrion inner membrane</location>
    </subcellularLocation>
</comment>
<evidence type="ECO:0000256" key="1">
    <source>
        <dbReference type="ARBA" id="ARBA00004273"/>
    </source>
</evidence>
<dbReference type="OrthoDB" id="308440at2759"/>
<dbReference type="GO" id="GO:0006465">
    <property type="term" value="P:signal peptide processing"/>
    <property type="evidence" value="ECO:0007669"/>
    <property type="project" value="InterPro"/>
</dbReference>
<sequence>MTSKNFLAFPLRTFSISVRLAFAIHFVHTHFYEVTLTQGESMLPTLRVSGDWVHADKQFRRGRNCQVGDVIVAVKPTDPEQRVCKRITGMEGDLIMVDGTVEHGDEKFIRVPKGHCWVTGDNLSSSLDSRSYGALPLALIKGKIIAKTGGDKWFERIENNLVDAKE</sequence>
<dbReference type="EMBL" id="KV454409">
    <property type="protein sequence ID" value="ODQ65893.1"/>
    <property type="molecule type" value="Genomic_DNA"/>
</dbReference>
<dbReference type="InterPro" id="IPR000223">
    <property type="entry name" value="Pept_S26A_signal_pept_1"/>
</dbReference>
<dbReference type="PANTHER" id="PTHR12383">
    <property type="entry name" value="PROTEASE FAMILY S26 MITOCHONDRIAL INNER MEMBRANE PROTEASE-RELATED"/>
    <property type="match status" value="1"/>
</dbReference>
<keyword evidence="2" id="KW-0645">Protease</keyword>
<dbReference type="Proteomes" id="UP000095009">
    <property type="component" value="Unassembled WGS sequence"/>
</dbReference>
<dbReference type="GO" id="GO:0004252">
    <property type="term" value="F:serine-type endopeptidase activity"/>
    <property type="evidence" value="ECO:0007669"/>
    <property type="project" value="InterPro"/>
</dbReference>
<reference evidence="10 11" key="1">
    <citation type="journal article" date="2016" name="Proc. Natl. Acad. Sci. U.S.A.">
        <title>Comparative genomics of biotechnologically important yeasts.</title>
        <authorList>
            <person name="Riley R."/>
            <person name="Haridas S."/>
            <person name="Wolfe K.H."/>
            <person name="Lopes M.R."/>
            <person name="Hittinger C.T."/>
            <person name="Goeker M."/>
            <person name="Salamov A.A."/>
            <person name="Wisecaver J.H."/>
            <person name="Long T.M."/>
            <person name="Calvey C.H."/>
            <person name="Aerts A.L."/>
            <person name="Barry K.W."/>
            <person name="Choi C."/>
            <person name="Clum A."/>
            <person name="Coughlan A.Y."/>
            <person name="Deshpande S."/>
            <person name="Douglass A.P."/>
            <person name="Hanson S.J."/>
            <person name="Klenk H.-P."/>
            <person name="LaButti K.M."/>
            <person name="Lapidus A."/>
            <person name="Lindquist E.A."/>
            <person name="Lipzen A.M."/>
            <person name="Meier-Kolthoff J.P."/>
            <person name="Ohm R.A."/>
            <person name="Otillar R.P."/>
            <person name="Pangilinan J.L."/>
            <person name="Peng Y."/>
            <person name="Rokas A."/>
            <person name="Rosa C.A."/>
            <person name="Scheuner C."/>
            <person name="Sibirny A.A."/>
            <person name="Slot J.C."/>
            <person name="Stielow J.B."/>
            <person name="Sun H."/>
            <person name="Kurtzman C.P."/>
            <person name="Blackwell M."/>
            <person name="Grigoriev I.V."/>
            <person name="Jeffries T.W."/>
        </authorList>
    </citation>
    <scope>NUCLEOTIDE SEQUENCE [LARGE SCALE GENOMIC DNA]</scope>
    <source>
        <strain evidence="10 11">DSM 6958</strain>
    </source>
</reference>
<evidence type="ECO:0000256" key="7">
    <source>
        <dbReference type="ARBA" id="ARBA00038445"/>
    </source>
</evidence>
<dbReference type="PRINTS" id="PR00727">
    <property type="entry name" value="LEADERPTASE"/>
</dbReference>
<evidence type="ECO:0000256" key="5">
    <source>
        <dbReference type="ARBA" id="ARBA00023128"/>
    </source>
</evidence>
<dbReference type="InterPro" id="IPR019533">
    <property type="entry name" value="Peptidase_S26"/>
</dbReference>
<accession>A0A1E3PKE0</accession>
<dbReference type="SUPFAM" id="SSF51306">
    <property type="entry name" value="LexA/Signal peptidase"/>
    <property type="match status" value="1"/>
</dbReference>
<gene>
    <name evidence="10" type="ORF">NADFUDRAFT_65739</name>
</gene>
<feature type="domain" description="Peptidase S26" evidence="9">
    <location>
        <begin position="107"/>
        <end position="145"/>
    </location>
</feature>
<dbReference type="InterPro" id="IPR036286">
    <property type="entry name" value="LexA/Signal_pep-like_sf"/>
</dbReference>
<dbReference type="InterPro" id="IPR019756">
    <property type="entry name" value="Pept_S26A_signal_pept_1_Ser-AS"/>
</dbReference>
<dbReference type="InterPro" id="IPR052064">
    <property type="entry name" value="Mito_IMP1_subunit"/>
</dbReference>
<dbReference type="Gene3D" id="2.10.109.10">
    <property type="entry name" value="Umud Fragment, subunit A"/>
    <property type="match status" value="1"/>
</dbReference>
<feature type="active site" evidence="8">
    <location>
        <position position="41"/>
    </location>
</feature>
<feature type="domain" description="Peptidase S26" evidence="9">
    <location>
        <begin position="18"/>
        <end position="99"/>
    </location>
</feature>
<dbReference type="STRING" id="857566.A0A1E3PKE0"/>
<organism evidence="10 11">
    <name type="scientific">Nadsonia fulvescens var. elongata DSM 6958</name>
    <dbReference type="NCBI Taxonomy" id="857566"/>
    <lineage>
        <taxon>Eukaryota</taxon>
        <taxon>Fungi</taxon>
        <taxon>Dikarya</taxon>
        <taxon>Ascomycota</taxon>
        <taxon>Saccharomycotina</taxon>
        <taxon>Dipodascomycetes</taxon>
        <taxon>Dipodascales</taxon>
        <taxon>Dipodascales incertae sedis</taxon>
        <taxon>Nadsonia</taxon>
    </lineage>
</organism>
<feature type="active site" evidence="8">
    <location>
        <position position="85"/>
    </location>
</feature>
<evidence type="ECO:0000259" key="9">
    <source>
        <dbReference type="Pfam" id="PF10502"/>
    </source>
</evidence>